<dbReference type="InterPro" id="IPR011989">
    <property type="entry name" value="ARM-like"/>
</dbReference>
<dbReference type="InterPro" id="IPR016024">
    <property type="entry name" value="ARM-type_fold"/>
</dbReference>
<sequence length="407" mass="44242">MPFHAFGPSVDDLALLDALRRGDDRPRGPGEPFWRAPYSFLWSALYCRGRLTPATVVGVRYLARTIAEPGFGGDDATLRYAALWFLRDVAGAALAGVDRAMASRRDDPDVRRWLAAYLRESRSVLEWTDADAPGEVLLAAARTDCFDLLPDVFAAVEPLLADPAAQVRIGTAAATSMLSRHPDLVAHRPQLLAYHLAQCSSDDPYHRASMLLGVGELDGTPRQWLRDPHPGVRICAALAPALADDPEAIEILLTQATTNPGVMEKCALQGMMSLTALPHPAAAIAERLCRHVNDIDRLLPAAIASVPHGITYLDTGENDPTIAALCEPYLRVIFPDGLPAHSAATPTQRLLAAVVADHDPAWNRDTQGLPPQDRYLATPHAQAWDATFTRLHLPTDRSAWRTTANHA</sequence>
<organism evidence="1 2">
    <name type="scientific">Luedemannella helvata</name>
    <dbReference type="NCBI Taxonomy" id="349315"/>
    <lineage>
        <taxon>Bacteria</taxon>
        <taxon>Bacillati</taxon>
        <taxon>Actinomycetota</taxon>
        <taxon>Actinomycetes</taxon>
        <taxon>Micromonosporales</taxon>
        <taxon>Micromonosporaceae</taxon>
        <taxon>Luedemannella</taxon>
    </lineage>
</organism>
<protein>
    <recommendedName>
        <fullName evidence="3">HEAT repeat domain-containing protein</fullName>
    </recommendedName>
</protein>
<dbReference type="SUPFAM" id="SSF48371">
    <property type="entry name" value="ARM repeat"/>
    <property type="match status" value="1"/>
</dbReference>
<comment type="caution">
    <text evidence="1">The sequence shown here is derived from an EMBL/GenBank/DDBJ whole genome shotgun (WGS) entry which is preliminary data.</text>
</comment>
<evidence type="ECO:0000313" key="2">
    <source>
        <dbReference type="Proteomes" id="UP001500655"/>
    </source>
</evidence>
<name>A0ABN2L919_9ACTN</name>
<accession>A0ABN2L919</accession>
<evidence type="ECO:0008006" key="3">
    <source>
        <dbReference type="Google" id="ProtNLM"/>
    </source>
</evidence>
<evidence type="ECO:0000313" key="1">
    <source>
        <dbReference type="EMBL" id="GAA1778390.1"/>
    </source>
</evidence>
<dbReference type="Proteomes" id="UP001500655">
    <property type="component" value="Unassembled WGS sequence"/>
</dbReference>
<keyword evidence="2" id="KW-1185">Reference proteome</keyword>
<dbReference type="EMBL" id="BAAALS010000062">
    <property type="protein sequence ID" value="GAA1778390.1"/>
    <property type="molecule type" value="Genomic_DNA"/>
</dbReference>
<dbReference type="Gene3D" id="1.25.10.10">
    <property type="entry name" value="Leucine-rich Repeat Variant"/>
    <property type="match status" value="1"/>
</dbReference>
<proteinExistence type="predicted"/>
<gene>
    <name evidence="1" type="ORF">GCM10009681_56620</name>
</gene>
<reference evidence="1 2" key="1">
    <citation type="journal article" date="2019" name="Int. J. Syst. Evol. Microbiol.">
        <title>The Global Catalogue of Microorganisms (GCM) 10K type strain sequencing project: providing services to taxonomists for standard genome sequencing and annotation.</title>
        <authorList>
            <consortium name="The Broad Institute Genomics Platform"/>
            <consortium name="The Broad Institute Genome Sequencing Center for Infectious Disease"/>
            <person name="Wu L."/>
            <person name="Ma J."/>
        </authorList>
    </citation>
    <scope>NUCLEOTIDE SEQUENCE [LARGE SCALE GENOMIC DNA]</scope>
    <source>
        <strain evidence="1 2">JCM 13249</strain>
    </source>
</reference>